<dbReference type="PROSITE" id="PS50146">
    <property type="entry name" value="DAGK"/>
    <property type="match status" value="1"/>
</dbReference>
<reference evidence="3 5" key="1">
    <citation type="submission" date="2015-10" db="EMBL/GenBank/DDBJ databases">
        <title>The cercosporin biosynthetic gene cluster was horizontally transferred to several fungal lineages and shown to be expanded in Cercospora beticola based on microsynteny with recipient genomes.</title>
        <authorList>
            <person name="De Jonge R."/>
            <person name="Ebert M.K."/>
            <person name="Suttle J.C."/>
            <person name="Jurick Ii W.M."/>
            <person name="Secor G.A."/>
            <person name="Thomma B.P."/>
            <person name="Van De Peer Y."/>
            <person name="Bolton M.D."/>
        </authorList>
    </citation>
    <scope>NUCLEOTIDE SEQUENCE [LARGE SCALE GENOMIC DNA]</scope>
    <source>
        <strain evidence="3 5">09-40</strain>
    </source>
</reference>
<keyword evidence="3" id="KW-0418">Kinase</keyword>
<dbReference type="EMBL" id="LKMD01000100">
    <property type="protein sequence ID" value="PIB01735.1"/>
    <property type="molecule type" value="Genomic_DNA"/>
</dbReference>
<dbReference type="SMART" id="SM00046">
    <property type="entry name" value="DAGKc"/>
    <property type="match status" value="1"/>
</dbReference>
<dbReference type="SUPFAM" id="SSF111331">
    <property type="entry name" value="NAD kinase/diacylglycerol kinase-like"/>
    <property type="match status" value="1"/>
</dbReference>
<dbReference type="InterPro" id="IPR001206">
    <property type="entry name" value="Diacylglycerol_kinase_cat_dom"/>
</dbReference>
<feature type="compositionally biased region" description="Basic and acidic residues" evidence="1">
    <location>
        <begin position="1"/>
        <end position="12"/>
    </location>
</feature>
<evidence type="ECO:0000313" key="3">
    <source>
        <dbReference type="EMBL" id="PIB01735.1"/>
    </source>
</evidence>
<evidence type="ECO:0000256" key="1">
    <source>
        <dbReference type="SAM" id="MobiDB-lite"/>
    </source>
</evidence>
<dbReference type="InterPro" id="IPR017438">
    <property type="entry name" value="ATP-NAD_kinase_N"/>
</dbReference>
<evidence type="ECO:0000313" key="4">
    <source>
        <dbReference type="EMBL" id="WPA96025.1"/>
    </source>
</evidence>
<feature type="domain" description="DAGKc" evidence="2">
    <location>
        <begin position="148"/>
        <end position="287"/>
    </location>
</feature>
<feature type="region of interest" description="Disordered" evidence="1">
    <location>
        <begin position="1"/>
        <end position="30"/>
    </location>
</feature>
<proteinExistence type="predicted"/>
<evidence type="ECO:0000313" key="6">
    <source>
        <dbReference type="Proteomes" id="UP001302367"/>
    </source>
</evidence>
<dbReference type="Proteomes" id="UP001302367">
    <property type="component" value="Chromosome 1"/>
</dbReference>
<dbReference type="GO" id="GO:0016773">
    <property type="term" value="F:phosphotransferase activity, alcohol group as acceptor"/>
    <property type="evidence" value="ECO:0007669"/>
    <property type="project" value="UniProtKB-ARBA"/>
</dbReference>
<dbReference type="PANTHER" id="PTHR12358:SF31">
    <property type="entry name" value="ACYLGLYCEROL KINASE, MITOCHONDRIAL"/>
    <property type="match status" value="1"/>
</dbReference>
<dbReference type="InterPro" id="IPR050187">
    <property type="entry name" value="Lipid_Phosphate_FormReg"/>
</dbReference>
<dbReference type="InterPro" id="IPR055916">
    <property type="entry name" value="DUF7493"/>
</dbReference>
<protein>
    <submittedName>
        <fullName evidence="3">Sphingoid long chain base kinase 5</fullName>
    </submittedName>
</protein>
<dbReference type="GO" id="GO:0001727">
    <property type="term" value="F:lipid kinase activity"/>
    <property type="evidence" value="ECO:0007669"/>
    <property type="project" value="TreeGrafter"/>
</dbReference>
<dbReference type="Pfam" id="PF00781">
    <property type="entry name" value="DAGK_cat"/>
    <property type="match status" value="1"/>
</dbReference>
<evidence type="ECO:0000313" key="5">
    <source>
        <dbReference type="Proteomes" id="UP000230605"/>
    </source>
</evidence>
<dbReference type="Proteomes" id="UP000230605">
    <property type="component" value="Chromosome 1"/>
</dbReference>
<gene>
    <name evidence="3" type="ORF">CB0940_00605</name>
    <name evidence="4" type="ORF">RHO25_000630</name>
</gene>
<dbReference type="Gene3D" id="3.40.50.10330">
    <property type="entry name" value="Probable inorganic polyphosphate/atp-NAD kinase, domain 1"/>
    <property type="match status" value="1"/>
</dbReference>
<name>A0A2G5IAB9_CERBT</name>
<evidence type="ECO:0000259" key="2">
    <source>
        <dbReference type="PROSITE" id="PS50146"/>
    </source>
</evidence>
<dbReference type="PANTHER" id="PTHR12358">
    <property type="entry name" value="SPHINGOSINE KINASE"/>
    <property type="match status" value="1"/>
</dbReference>
<dbReference type="AlphaFoldDB" id="A0A2G5IAB9"/>
<dbReference type="InterPro" id="IPR016064">
    <property type="entry name" value="NAD/diacylglycerol_kinase_sf"/>
</dbReference>
<dbReference type="Gene3D" id="2.60.200.40">
    <property type="match status" value="1"/>
</dbReference>
<dbReference type="GO" id="GO:0046512">
    <property type="term" value="P:sphingosine biosynthetic process"/>
    <property type="evidence" value="ECO:0007669"/>
    <property type="project" value="TreeGrafter"/>
</dbReference>
<keyword evidence="6" id="KW-1185">Reference proteome</keyword>
<dbReference type="OrthoDB" id="3853857at2759"/>
<organism evidence="3 5">
    <name type="scientific">Cercospora beticola</name>
    <name type="common">Sugarbeet leaf spot fungus</name>
    <dbReference type="NCBI Taxonomy" id="122368"/>
    <lineage>
        <taxon>Eukaryota</taxon>
        <taxon>Fungi</taxon>
        <taxon>Dikarya</taxon>
        <taxon>Ascomycota</taxon>
        <taxon>Pezizomycotina</taxon>
        <taxon>Dothideomycetes</taxon>
        <taxon>Dothideomycetidae</taxon>
        <taxon>Mycosphaerellales</taxon>
        <taxon>Mycosphaerellaceae</taxon>
        <taxon>Cercospora</taxon>
    </lineage>
</organism>
<dbReference type="GO" id="GO:0016020">
    <property type="term" value="C:membrane"/>
    <property type="evidence" value="ECO:0007669"/>
    <property type="project" value="TreeGrafter"/>
</dbReference>
<sequence>MADNSRKTHLQADDSNPFDDPDASDTASSSQDALVLTVDRDATLTLGTDSLIVLDEGLRHRRAASTCCGLIPRLGKTTKAIPFHDILWAEFDESTFDVTIRYAQPIGRKGKACRVGVISYAVTDKSLYAHTRAWLQKLLDRAYPVHTKRRKRIKVLVNPYGGTGNAEKLWSREIQPIFAAAGCEIDVERTTYRGHAVEIAEKLDIDAFDVVACASGDGLPHEVFNGLAKRRDARRALRKIAVVQLPCGSGNAMSLNLNGTNYPSLAALEIVKGIRTSLDLVAITQGDRKLYSFLSQSVGVIADTDLGTESLRWMGAFRFTWGILVRMLGKTIYPAEVSVLTDTDDKRAIKDRYRSARQEHEAAKAKNIHNSLHDDDEAESITNEDELGIPTLKYGTATDPLPASFITTDMPKLGNFYVGNMCYMSPDAPFFACALPSDGRMDMMAINGDIKRSTCLSMLLKVEDGTMIDFSDAKYSKILAYRITPRAAPAESRKLGPRIRRWLGGTTVGGSDDGLIAVDGERIPFEPFQAEVIPAMGTVLSKNGGIYEFDGPKA</sequence>
<accession>A0A2G5IAB9</accession>
<keyword evidence="3" id="KW-0808">Transferase</keyword>
<dbReference type="GO" id="GO:0005737">
    <property type="term" value="C:cytoplasm"/>
    <property type="evidence" value="ECO:0007669"/>
    <property type="project" value="TreeGrafter"/>
</dbReference>
<dbReference type="Pfam" id="PF24321">
    <property type="entry name" value="DUF7493"/>
    <property type="match status" value="1"/>
</dbReference>
<reference evidence="4 6" key="2">
    <citation type="submission" date="2023-09" db="EMBL/GenBank/DDBJ databases">
        <title>Complete-Gapless Cercospora beticola genome.</title>
        <authorList>
            <person name="Wyatt N.A."/>
            <person name="Spanner R.E."/>
            <person name="Bolton M.D."/>
        </authorList>
    </citation>
    <scope>NUCLEOTIDE SEQUENCE [LARGE SCALE GENOMIC DNA]</scope>
    <source>
        <strain evidence="4">Cb09-40</strain>
    </source>
</reference>
<dbReference type="EMBL" id="CP134184">
    <property type="protein sequence ID" value="WPA96025.1"/>
    <property type="molecule type" value="Genomic_DNA"/>
</dbReference>